<keyword evidence="3" id="KW-1185">Reference proteome</keyword>
<evidence type="ECO:0000313" key="3">
    <source>
        <dbReference type="Proteomes" id="UP000019149"/>
    </source>
</evidence>
<evidence type="ECO:0000256" key="1">
    <source>
        <dbReference type="SAM" id="MobiDB-lite"/>
    </source>
</evidence>
<dbReference type="GeneID" id="36342012"/>
<dbReference type="RefSeq" id="XP_024350069.1">
    <property type="nucleotide sequence ID" value="XM_024495546.1"/>
</dbReference>
<dbReference type="EMBL" id="APAU02000054">
    <property type="protein sequence ID" value="EUB58873.1"/>
    <property type="molecule type" value="Genomic_DNA"/>
</dbReference>
<sequence length="84" mass="9651">MRQTLPRWVKRDTATTPSPPPPPHSPPPVCNTHSQVVITFSGKRVKRRFPKYPLLSPPPHWLYDIQMLAEMTSVLQSESKSDYL</sequence>
<accession>W6UBW3</accession>
<name>W6UBW3_ECHGR</name>
<dbReference type="AlphaFoldDB" id="W6UBW3"/>
<feature type="compositionally biased region" description="Pro residues" evidence="1">
    <location>
        <begin position="17"/>
        <end position="29"/>
    </location>
</feature>
<protein>
    <submittedName>
        <fullName evidence="2">Uncharacterized protein</fullName>
    </submittedName>
</protein>
<gene>
    <name evidence="2" type="ORF">EGR_06297</name>
</gene>
<organism evidence="2 3">
    <name type="scientific">Echinococcus granulosus</name>
    <name type="common">Hydatid tapeworm</name>
    <dbReference type="NCBI Taxonomy" id="6210"/>
    <lineage>
        <taxon>Eukaryota</taxon>
        <taxon>Metazoa</taxon>
        <taxon>Spiralia</taxon>
        <taxon>Lophotrochozoa</taxon>
        <taxon>Platyhelminthes</taxon>
        <taxon>Cestoda</taxon>
        <taxon>Eucestoda</taxon>
        <taxon>Cyclophyllidea</taxon>
        <taxon>Taeniidae</taxon>
        <taxon>Echinococcus</taxon>
        <taxon>Echinococcus granulosus group</taxon>
    </lineage>
</organism>
<reference evidence="2 3" key="1">
    <citation type="journal article" date="2013" name="Nat. Genet.">
        <title>The genome of the hydatid tapeworm Echinococcus granulosus.</title>
        <authorList>
            <person name="Zheng H."/>
            <person name="Zhang W."/>
            <person name="Zhang L."/>
            <person name="Zhang Z."/>
            <person name="Li J."/>
            <person name="Lu G."/>
            <person name="Zhu Y."/>
            <person name="Wang Y."/>
            <person name="Huang Y."/>
            <person name="Liu J."/>
            <person name="Kang H."/>
            <person name="Chen J."/>
            <person name="Wang L."/>
            <person name="Chen A."/>
            <person name="Yu S."/>
            <person name="Gao Z."/>
            <person name="Jin L."/>
            <person name="Gu W."/>
            <person name="Wang Z."/>
            <person name="Zhao L."/>
            <person name="Shi B."/>
            <person name="Wen H."/>
            <person name="Lin R."/>
            <person name="Jones M.K."/>
            <person name="Brejova B."/>
            <person name="Vinar T."/>
            <person name="Zhao G."/>
            <person name="McManus D.P."/>
            <person name="Chen Z."/>
            <person name="Zhou Y."/>
            <person name="Wang S."/>
        </authorList>
    </citation>
    <scope>NUCLEOTIDE SEQUENCE [LARGE SCALE GENOMIC DNA]</scope>
</reference>
<proteinExistence type="predicted"/>
<dbReference type="CTD" id="36342012"/>
<dbReference type="KEGG" id="egl:EGR_06297"/>
<comment type="caution">
    <text evidence="2">The sequence shown here is derived from an EMBL/GenBank/DDBJ whole genome shotgun (WGS) entry which is preliminary data.</text>
</comment>
<feature type="region of interest" description="Disordered" evidence="1">
    <location>
        <begin position="1"/>
        <end position="32"/>
    </location>
</feature>
<evidence type="ECO:0000313" key="2">
    <source>
        <dbReference type="EMBL" id="EUB58873.1"/>
    </source>
</evidence>
<dbReference type="Proteomes" id="UP000019149">
    <property type="component" value="Unassembled WGS sequence"/>
</dbReference>